<keyword evidence="3" id="KW-1185">Reference proteome</keyword>
<sequence>MHPTVAKATIPLTLSLSGVPLICMALASFPIIVSLHRQTPYTLYIHTPPPPPSLIIHQLYVLSLLIVRKQCCPFNKMDTGSVLLFLAVAAIIFFCPLIMGPLNPPALPLMVAFAMVLGAVWIALNHASK</sequence>
<name>A0A5N5HHZ6_9ROSA</name>
<reference evidence="3" key="2">
    <citation type="submission" date="2019-10" db="EMBL/GenBank/DDBJ databases">
        <title>A de novo genome assembly of a pear dwarfing rootstock.</title>
        <authorList>
            <person name="Wang F."/>
            <person name="Wang J."/>
            <person name="Li S."/>
            <person name="Zhang Y."/>
            <person name="Fang M."/>
            <person name="Ma L."/>
            <person name="Zhao Y."/>
            <person name="Jiang S."/>
        </authorList>
    </citation>
    <scope>NUCLEOTIDE SEQUENCE [LARGE SCALE GENOMIC DNA]</scope>
</reference>
<reference evidence="2 3" key="3">
    <citation type="submission" date="2019-11" db="EMBL/GenBank/DDBJ databases">
        <title>A de novo genome assembly of a pear dwarfing rootstock.</title>
        <authorList>
            <person name="Wang F."/>
            <person name="Wang J."/>
            <person name="Li S."/>
            <person name="Zhang Y."/>
            <person name="Fang M."/>
            <person name="Ma L."/>
            <person name="Zhao Y."/>
            <person name="Jiang S."/>
        </authorList>
    </citation>
    <scope>NUCLEOTIDE SEQUENCE [LARGE SCALE GENOMIC DNA]</scope>
    <source>
        <strain evidence="2">S2</strain>
        <tissue evidence="2">Leaf</tissue>
    </source>
</reference>
<evidence type="ECO:0000313" key="2">
    <source>
        <dbReference type="EMBL" id="KAB2625732.1"/>
    </source>
</evidence>
<evidence type="ECO:0000313" key="3">
    <source>
        <dbReference type="Proteomes" id="UP000327157"/>
    </source>
</evidence>
<reference evidence="2 3" key="1">
    <citation type="submission" date="2019-09" db="EMBL/GenBank/DDBJ databases">
        <authorList>
            <person name="Ou C."/>
        </authorList>
    </citation>
    <scope>NUCLEOTIDE SEQUENCE [LARGE SCALE GENOMIC DNA]</scope>
    <source>
        <strain evidence="2">S2</strain>
        <tissue evidence="2">Leaf</tissue>
    </source>
</reference>
<keyword evidence="1" id="KW-0812">Transmembrane</keyword>
<keyword evidence="1" id="KW-0472">Membrane</keyword>
<dbReference type="EMBL" id="SMOL01000160">
    <property type="protein sequence ID" value="KAB2625732.1"/>
    <property type="molecule type" value="Genomic_DNA"/>
</dbReference>
<gene>
    <name evidence="2" type="ORF">D8674_017392</name>
</gene>
<feature type="transmembrane region" description="Helical" evidence="1">
    <location>
        <begin position="12"/>
        <end position="32"/>
    </location>
</feature>
<organism evidence="2 3">
    <name type="scientific">Pyrus ussuriensis x Pyrus communis</name>
    <dbReference type="NCBI Taxonomy" id="2448454"/>
    <lineage>
        <taxon>Eukaryota</taxon>
        <taxon>Viridiplantae</taxon>
        <taxon>Streptophyta</taxon>
        <taxon>Embryophyta</taxon>
        <taxon>Tracheophyta</taxon>
        <taxon>Spermatophyta</taxon>
        <taxon>Magnoliopsida</taxon>
        <taxon>eudicotyledons</taxon>
        <taxon>Gunneridae</taxon>
        <taxon>Pentapetalae</taxon>
        <taxon>rosids</taxon>
        <taxon>fabids</taxon>
        <taxon>Rosales</taxon>
        <taxon>Rosaceae</taxon>
        <taxon>Amygdaloideae</taxon>
        <taxon>Maleae</taxon>
        <taxon>Pyrus</taxon>
    </lineage>
</organism>
<comment type="caution">
    <text evidence="2">The sequence shown here is derived from an EMBL/GenBank/DDBJ whole genome shotgun (WGS) entry which is preliminary data.</text>
</comment>
<feature type="transmembrane region" description="Helical" evidence="1">
    <location>
        <begin position="52"/>
        <end position="68"/>
    </location>
</feature>
<dbReference type="AlphaFoldDB" id="A0A5N5HHZ6"/>
<evidence type="ECO:0000256" key="1">
    <source>
        <dbReference type="SAM" id="Phobius"/>
    </source>
</evidence>
<dbReference type="Proteomes" id="UP000327157">
    <property type="component" value="Chromosome 16"/>
</dbReference>
<feature type="transmembrane region" description="Helical" evidence="1">
    <location>
        <begin position="105"/>
        <end position="124"/>
    </location>
</feature>
<keyword evidence="1" id="KW-1133">Transmembrane helix</keyword>
<proteinExistence type="predicted"/>
<feature type="transmembrane region" description="Helical" evidence="1">
    <location>
        <begin position="80"/>
        <end position="99"/>
    </location>
</feature>
<accession>A0A5N5HHZ6</accession>
<protein>
    <submittedName>
        <fullName evidence="2">Uncharacterized protein</fullName>
    </submittedName>
</protein>